<dbReference type="OrthoDB" id="3027122at2759"/>
<comment type="caution">
    <text evidence="1">The sequence shown here is derived from an EMBL/GenBank/DDBJ whole genome shotgun (WGS) entry which is preliminary data.</text>
</comment>
<organism evidence="1 2">
    <name type="scientific">Crepidotus variabilis</name>
    <dbReference type="NCBI Taxonomy" id="179855"/>
    <lineage>
        <taxon>Eukaryota</taxon>
        <taxon>Fungi</taxon>
        <taxon>Dikarya</taxon>
        <taxon>Basidiomycota</taxon>
        <taxon>Agaricomycotina</taxon>
        <taxon>Agaricomycetes</taxon>
        <taxon>Agaricomycetidae</taxon>
        <taxon>Agaricales</taxon>
        <taxon>Agaricineae</taxon>
        <taxon>Crepidotaceae</taxon>
        <taxon>Crepidotus</taxon>
    </lineage>
</organism>
<gene>
    <name evidence="1" type="ORF">CPB83DRAFT_451307</name>
</gene>
<name>A0A9P6EC75_9AGAR</name>
<reference evidence="1" key="1">
    <citation type="submission" date="2020-11" db="EMBL/GenBank/DDBJ databases">
        <authorList>
            <consortium name="DOE Joint Genome Institute"/>
            <person name="Ahrendt S."/>
            <person name="Riley R."/>
            <person name="Andreopoulos W."/>
            <person name="Labutti K."/>
            <person name="Pangilinan J."/>
            <person name="Ruiz-Duenas F.J."/>
            <person name="Barrasa J.M."/>
            <person name="Sanchez-Garcia M."/>
            <person name="Camarero S."/>
            <person name="Miyauchi S."/>
            <person name="Serrano A."/>
            <person name="Linde D."/>
            <person name="Babiker R."/>
            <person name="Drula E."/>
            <person name="Ayuso-Fernandez I."/>
            <person name="Pacheco R."/>
            <person name="Padilla G."/>
            <person name="Ferreira P."/>
            <person name="Barriuso J."/>
            <person name="Kellner H."/>
            <person name="Castanera R."/>
            <person name="Alfaro M."/>
            <person name="Ramirez L."/>
            <person name="Pisabarro A.G."/>
            <person name="Kuo A."/>
            <person name="Tritt A."/>
            <person name="Lipzen A."/>
            <person name="He G."/>
            <person name="Yan M."/>
            <person name="Ng V."/>
            <person name="Cullen D."/>
            <person name="Martin F."/>
            <person name="Rosso M.-N."/>
            <person name="Henrissat B."/>
            <person name="Hibbett D."/>
            <person name="Martinez A.T."/>
            <person name="Grigoriev I.V."/>
        </authorList>
    </citation>
    <scope>NUCLEOTIDE SEQUENCE</scope>
    <source>
        <strain evidence="1">CBS 506.95</strain>
    </source>
</reference>
<evidence type="ECO:0000313" key="2">
    <source>
        <dbReference type="Proteomes" id="UP000807306"/>
    </source>
</evidence>
<dbReference type="Proteomes" id="UP000807306">
    <property type="component" value="Unassembled WGS sequence"/>
</dbReference>
<protein>
    <submittedName>
        <fullName evidence="1">Uncharacterized protein</fullName>
    </submittedName>
</protein>
<evidence type="ECO:0000313" key="1">
    <source>
        <dbReference type="EMBL" id="KAF9526766.1"/>
    </source>
</evidence>
<keyword evidence="2" id="KW-1185">Reference proteome</keyword>
<dbReference type="EMBL" id="MU157868">
    <property type="protein sequence ID" value="KAF9526766.1"/>
    <property type="molecule type" value="Genomic_DNA"/>
</dbReference>
<dbReference type="AlphaFoldDB" id="A0A9P6EC75"/>
<sequence length="302" mass="34211">MDLDQDQNARQSVSNFLLAEFAKIRKVHLYLKSSWPSEHVIQFLIDKSSPQFILASTVVRYLNDPTSDDHPDKRLDDIIKYGATCPSEQPFNNIDNLYHFIFSGVNPKHRDKVWCILGVIHLASLRQEYTIPSPTPDFFDLLFSHEKSGAVYPILRPLASVIFIPTEPDKPMKSLHASLFDFLLEPRRSKDLVLNLAPSYLALFKLCVGQVERVLSSDATAEFHATISACQSHMSKIPAAGKALKVFNDFLDLLEELKFWKQDGTMKFFPLHELAAIYASIFKSSQVFAPIPLGSLSPHCFK</sequence>
<accession>A0A9P6EC75</accession>
<proteinExistence type="predicted"/>